<evidence type="ECO:0000313" key="10">
    <source>
        <dbReference type="Proteomes" id="UP000011200"/>
    </source>
</evidence>
<dbReference type="Gene3D" id="1.20.140.10">
    <property type="entry name" value="Butyryl-CoA Dehydrogenase, subunit A, domain 3"/>
    <property type="match status" value="1"/>
</dbReference>
<dbReference type="InterPro" id="IPR006091">
    <property type="entry name" value="Acyl-CoA_Oxase/DH_mid-dom"/>
</dbReference>
<dbReference type="RefSeq" id="WP_003895436.1">
    <property type="nucleotide sequence ID" value="NZ_CP027541.1"/>
</dbReference>
<dbReference type="AlphaFoldDB" id="A0A2U9PT61"/>
<dbReference type="Pfam" id="PF02770">
    <property type="entry name" value="Acyl-CoA_dh_M"/>
    <property type="match status" value="1"/>
</dbReference>
<reference evidence="9 10" key="1">
    <citation type="journal article" date="2013" name="Genome Announc.">
        <title>Draft genome sequence of MKD8, a conjugal recipient Mycobacterium smegmatis strain.</title>
        <authorList>
            <person name="Gray T.A."/>
            <person name="Palumbo M.J."/>
            <person name="Derbyshire K.M."/>
        </authorList>
    </citation>
    <scope>NUCLEOTIDE SEQUENCE [LARGE SCALE GENOMIC DNA]</scope>
    <source>
        <strain evidence="9 10">MKD8</strain>
    </source>
</reference>
<organism evidence="9 10">
    <name type="scientific">Mycolicibacterium smegmatis (strain MKD8)</name>
    <name type="common">Mycobacterium smegmatis</name>
    <dbReference type="NCBI Taxonomy" id="1214915"/>
    <lineage>
        <taxon>Bacteria</taxon>
        <taxon>Bacillati</taxon>
        <taxon>Actinomycetota</taxon>
        <taxon>Actinomycetes</taxon>
        <taxon>Mycobacteriales</taxon>
        <taxon>Mycobacteriaceae</taxon>
        <taxon>Mycolicibacterium</taxon>
    </lineage>
</organism>
<dbReference type="GO" id="GO:0050660">
    <property type="term" value="F:flavin adenine dinucleotide binding"/>
    <property type="evidence" value="ECO:0007669"/>
    <property type="project" value="InterPro"/>
</dbReference>
<evidence type="ECO:0000256" key="4">
    <source>
        <dbReference type="ARBA" id="ARBA00022827"/>
    </source>
</evidence>
<evidence type="ECO:0000256" key="5">
    <source>
        <dbReference type="RuleBase" id="RU362125"/>
    </source>
</evidence>
<dbReference type="SUPFAM" id="SSF47203">
    <property type="entry name" value="Acyl-CoA dehydrogenase C-terminal domain-like"/>
    <property type="match status" value="1"/>
</dbReference>
<dbReference type="PANTHER" id="PTHR43884">
    <property type="entry name" value="ACYL-COA DEHYDROGENASE"/>
    <property type="match status" value="1"/>
</dbReference>
<dbReference type="PROSITE" id="PS00072">
    <property type="entry name" value="ACYL_COA_DH_1"/>
    <property type="match status" value="1"/>
</dbReference>
<dbReference type="InterPro" id="IPR036250">
    <property type="entry name" value="AcylCo_DH-like_C"/>
</dbReference>
<feature type="domain" description="Acyl-CoA dehydrogenase/oxidase N-terminal" evidence="8">
    <location>
        <begin position="4"/>
        <end position="112"/>
    </location>
</feature>
<dbReference type="Proteomes" id="UP000011200">
    <property type="component" value="Chromosome"/>
</dbReference>
<keyword evidence="4 5" id="KW-0274">FAD</keyword>
<comment type="cofactor">
    <cofactor evidence="1 5">
        <name>FAD</name>
        <dbReference type="ChEBI" id="CHEBI:57692"/>
    </cofactor>
</comment>
<evidence type="ECO:0000256" key="2">
    <source>
        <dbReference type="ARBA" id="ARBA00009347"/>
    </source>
</evidence>
<dbReference type="Gene3D" id="1.10.540.10">
    <property type="entry name" value="Acyl-CoA dehydrogenase/oxidase, N-terminal domain"/>
    <property type="match status" value="1"/>
</dbReference>
<dbReference type="PIRSF" id="PIRSF016578">
    <property type="entry name" value="HsaA"/>
    <property type="match status" value="1"/>
</dbReference>
<dbReference type="Pfam" id="PF00441">
    <property type="entry name" value="Acyl-CoA_dh_1"/>
    <property type="match status" value="1"/>
</dbReference>
<dbReference type="InterPro" id="IPR046373">
    <property type="entry name" value="Acyl-CoA_Oxase/DH_mid-dom_sf"/>
</dbReference>
<accession>A0A2U9PT61</accession>
<dbReference type="Gene3D" id="2.40.110.10">
    <property type="entry name" value="Butyryl-CoA Dehydrogenase, subunit A, domain 2"/>
    <property type="match status" value="1"/>
</dbReference>
<evidence type="ECO:0000313" key="9">
    <source>
        <dbReference type="EMBL" id="AWT54934.1"/>
    </source>
</evidence>
<dbReference type="PANTHER" id="PTHR43884:SF12">
    <property type="entry name" value="ISOVALERYL-COA DEHYDROGENASE, MITOCHONDRIAL-RELATED"/>
    <property type="match status" value="1"/>
</dbReference>
<proteinExistence type="inferred from homology"/>
<dbReference type="EMBL" id="CP027541">
    <property type="protein sequence ID" value="AWT54934.1"/>
    <property type="molecule type" value="Genomic_DNA"/>
</dbReference>
<dbReference type="PROSITE" id="PS00073">
    <property type="entry name" value="ACYL_COA_DH_2"/>
    <property type="match status" value="1"/>
</dbReference>
<sequence length="377" mass="40553">MNTELLDFRAMMQDLASTQVAPYARDVDEQERFPEEAWQALCAADLPGLAHPTELGGSDGDLAAQAIAVEELSAACASTAMVLLVNWAGTCTVIHQGSDELKKLVVPDVSTGAVGAGWCLTEPTGGSDLSGIRTKAQRDGSDWVLNGQKRFISNADWGDWFAVLARSGEENEFGVFMVHKSDAGLSFGPPEKKMGLRGSPTADVILEECRIPGERVVGDPTQGYKYIIDELNGSRALIAAQALGLAKGALRTAIEYTAERRQFGSALSTFQMVRAMVADAAIRVESASALLYKAVDAIENKDPRARSLVSMAKVLCSDNAMTVTTDAVQLLGGYGFTREYPVERMMRDAKVTQIYEGSNQIQRLVISKGLYKGEALS</sequence>
<keyword evidence="5" id="KW-0560">Oxidoreductase</keyword>
<dbReference type="FunFam" id="1.20.140.10:FF:000004">
    <property type="entry name" value="Acyl-CoA dehydrogenase FadE25"/>
    <property type="match status" value="1"/>
</dbReference>
<dbReference type="Pfam" id="PF02771">
    <property type="entry name" value="Acyl-CoA_dh_N"/>
    <property type="match status" value="1"/>
</dbReference>
<dbReference type="InterPro" id="IPR009100">
    <property type="entry name" value="AcylCoA_DH/oxidase_NM_dom_sf"/>
</dbReference>
<name>A0A2U9PT61_MYCSE</name>
<protein>
    <submittedName>
        <fullName evidence="9">Acyl-CoA dehydrogenase</fullName>
    </submittedName>
</protein>
<evidence type="ECO:0000259" key="7">
    <source>
        <dbReference type="Pfam" id="PF02770"/>
    </source>
</evidence>
<comment type="similarity">
    <text evidence="2 5">Belongs to the acyl-CoA dehydrogenase family.</text>
</comment>
<feature type="domain" description="Acyl-CoA oxidase/dehydrogenase middle" evidence="7">
    <location>
        <begin position="119"/>
        <end position="209"/>
    </location>
</feature>
<evidence type="ECO:0000259" key="6">
    <source>
        <dbReference type="Pfam" id="PF00441"/>
    </source>
</evidence>
<evidence type="ECO:0000259" key="8">
    <source>
        <dbReference type="Pfam" id="PF02771"/>
    </source>
</evidence>
<gene>
    <name evidence="9" type="ORF">D806_039680</name>
</gene>
<dbReference type="GO" id="GO:0003995">
    <property type="term" value="F:acyl-CoA dehydrogenase activity"/>
    <property type="evidence" value="ECO:0007669"/>
    <property type="project" value="InterPro"/>
</dbReference>
<dbReference type="InterPro" id="IPR037069">
    <property type="entry name" value="AcylCoA_DH/ox_N_sf"/>
</dbReference>
<feature type="domain" description="Acyl-CoA dehydrogenase/oxidase C-terminal" evidence="6">
    <location>
        <begin position="222"/>
        <end position="370"/>
    </location>
</feature>
<dbReference type="SUPFAM" id="SSF56645">
    <property type="entry name" value="Acyl-CoA dehydrogenase NM domain-like"/>
    <property type="match status" value="1"/>
</dbReference>
<dbReference type="InterPro" id="IPR013786">
    <property type="entry name" value="AcylCoA_DH/ox_N"/>
</dbReference>
<evidence type="ECO:0000256" key="3">
    <source>
        <dbReference type="ARBA" id="ARBA00022630"/>
    </source>
</evidence>
<evidence type="ECO:0000256" key="1">
    <source>
        <dbReference type="ARBA" id="ARBA00001974"/>
    </source>
</evidence>
<keyword evidence="3 5" id="KW-0285">Flavoprotein</keyword>
<reference evidence="10" key="2">
    <citation type="submission" date="2018-03" db="EMBL/GenBank/DDBJ databases">
        <authorList>
            <person name="Derbyshire K."/>
            <person name="Gray T.A."/>
            <person name="Champion M."/>
        </authorList>
    </citation>
    <scope>NUCLEOTIDE SEQUENCE [LARGE SCALE GENOMIC DNA]</scope>
    <source>
        <strain evidence="10">MKD8</strain>
    </source>
</reference>
<dbReference type="InterPro" id="IPR006089">
    <property type="entry name" value="Acyl-CoA_DH_CS"/>
</dbReference>
<dbReference type="InterPro" id="IPR009075">
    <property type="entry name" value="AcylCo_DH/oxidase_C"/>
</dbReference>